<feature type="transmembrane region" description="Helical" evidence="2">
    <location>
        <begin position="6"/>
        <end position="26"/>
    </location>
</feature>
<organism evidence="3 4">
    <name type="scientific">Bacillus thuringiensis</name>
    <dbReference type="NCBI Taxonomy" id="1428"/>
    <lineage>
        <taxon>Bacteria</taxon>
        <taxon>Bacillati</taxon>
        <taxon>Bacillota</taxon>
        <taxon>Bacilli</taxon>
        <taxon>Bacillales</taxon>
        <taxon>Bacillaceae</taxon>
        <taxon>Bacillus</taxon>
        <taxon>Bacillus cereus group</taxon>
    </lineage>
</organism>
<evidence type="ECO:0000313" key="3">
    <source>
        <dbReference type="EMBL" id="OPD55045.1"/>
    </source>
</evidence>
<comment type="caution">
    <text evidence="3">The sequence shown here is derived from an EMBL/GenBank/DDBJ whole genome shotgun (WGS) entry which is preliminary data.</text>
</comment>
<protein>
    <submittedName>
        <fullName evidence="3">Uncharacterized protein</fullName>
    </submittedName>
</protein>
<dbReference type="AlphaFoldDB" id="A0ABD6RDW5"/>
<evidence type="ECO:0000256" key="1">
    <source>
        <dbReference type="SAM" id="MobiDB-lite"/>
    </source>
</evidence>
<accession>A0ABD6RDW5</accession>
<dbReference type="RefSeq" id="WP_078993277.1">
    <property type="nucleotide sequence ID" value="NZ_MSTN01000001.1"/>
</dbReference>
<evidence type="ECO:0000313" key="4">
    <source>
        <dbReference type="Proteomes" id="UP000190187"/>
    </source>
</evidence>
<sequence length="65" mass="7195">MTLDVFLWSVIASIVAAVIFGGAATYKITNRNKTKKKINQKGNNNTAYMDSTVNINSDNKNKDDK</sequence>
<evidence type="ECO:0000256" key="2">
    <source>
        <dbReference type="SAM" id="Phobius"/>
    </source>
</evidence>
<dbReference type="EMBL" id="MSTN01000001">
    <property type="protein sequence ID" value="OPD55045.1"/>
    <property type="molecule type" value="Genomic_DNA"/>
</dbReference>
<reference evidence="3 4" key="1">
    <citation type="submission" date="2017-01" db="EMBL/GenBank/DDBJ databases">
        <title>Draft Genome Sequence of Bacillus thuringiensis DNG9.</title>
        <authorList>
            <person name="Rosana A.R."/>
            <person name="Daas M.S."/>
            <person name="Acedo J.Z."/>
            <person name="Case R.J."/>
            <person name="Vederas J.C."/>
            <person name="Nateche F."/>
            <person name="Kebbouche-Gana S."/>
        </authorList>
    </citation>
    <scope>NUCLEOTIDE SEQUENCE [LARGE SCALE GENOMIC DNA]</scope>
    <source>
        <strain evidence="3 4">DNG9</strain>
    </source>
</reference>
<dbReference type="Proteomes" id="UP000190187">
    <property type="component" value="Unassembled WGS sequence"/>
</dbReference>
<proteinExistence type="predicted"/>
<keyword evidence="2" id="KW-0472">Membrane</keyword>
<keyword evidence="2" id="KW-0812">Transmembrane</keyword>
<name>A0ABD6RDW5_BACTU</name>
<feature type="region of interest" description="Disordered" evidence="1">
    <location>
        <begin position="37"/>
        <end position="65"/>
    </location>
</feature>
<gene>
    <name evidence="3" type="ORF">BVF97_01295</name>
</gene>
<keyword evidence="2" id="KW-1133">Transmembrane helix</keyword>